<proteinExistence type="inferred from homology"/>
<dbReference type="EMBL" id="JAULSW010000009">
    <property type="protein sequence ID" value="KAK3369966.1"/>
    <property type="molecule type" value="Genomic_DNA"/>
</dbReference>
<reference evidence="9" key="1">
    <citation type="journal article" date="2023" name="Mol. Phylogenet. Evol.">
        <title>Genome-scale phylogeny and comparative genomics of the fungal order Sordariales.</title>
        <authorList>
            <person name="Hensen N."/>
            <person name="Bonometti L."/>
            <person name="Westerberg I."/>
            <person name="Brannstrom I.O."/>
            <person name="Guillou S."/>
            <person name="Cros-Aarteil S."/>
            <person name="Calhoun S."/>
            <person name="Haridas S."/>
            <person name="Kuo A."/>
            <person name="Mondo S."/>
            <person name="Pangilinan J."/>
            <person name="Riley R."/>
            <person name="LaButti K."/>
            <person name="Andreopoulos B."/>
            <person name="Lipzen A."/>
            <person name="Chen C."/>
            <person name="Yan M."/>
            <person name="Daum C."/>
            <person name="Ng V."/>
            <person name="Clum A."/>
            <person name="Steindorff A."/>
            <person name="Ohm R.A."/>
            <person name="Martin F."/>
            <person name="Silar P."/>
            <person name="Natvig D.O."/>
            <person name="Lalanne C."/>
            <person name="Gautier V."/>
            <person name="Ament-Velasquez S.L."/>
            <person name="Kruys A."/>
            <person name="Hutchinson M.I."/>
            <person name="Powell A.J."/>
            <person name="Barry K."/>
            <person name="Miller A.N."/>
            <person name="Grigoriev I.V."/>
            <person name="Debuchy R."/>
            <person name="Gladieux P."/>
            <person name="Hiltunen Thoren M."/>
            <person name="Johannesson H."/>
        </authorList>
    </citation>
    <scope>NUCLEOTIDE SEQUENCE</scope>
    <source>
        <strain evidence="9">CBS 232.78</strain>
    </source>
</reference>
<evidence type="ECO:0000256" key="1">
    <source>
        <dbReference type="ARBA" id="ARBA00001970"/>
    </source>
</evidence>
<sequence>MESPVVRSVCWAVGNTINGVSGIFRAITTRGMTEEDHSFQKPKPTDRRSPCPMLNSLANHGYLPRDGKDISLARFVTALKESINLAPGPTLFFASAGLPASTTGNFLTLHLDDLNKHGVIEHDGSLSRQDTFSGNNHSFSPKAFATMLAHFGADNIISIEEAAEARAARLAEAPKSNPEFHMSPAEHIVSATETALYLLAFGHGTDGYANKEWVRTMFEEERLPFEEGFKRPRKSTGFADILSVTTKVLKASR</sequence>
<accession>A0AAE0K4M6</accession>
<dbReference type="InterPro" id="IPR000028">
    <property type="entry name" value="Chloroperoxidase"/>
</dbReference>
<dbReference type="PANTHER" id="PTHR33577">
    <property type="entry name" value="STERIGMATOCYSTIN BIOSYNTHESIS PEROXIDASE STCC-RELATED"/>
    <property type="match status" value="1"/>
</dbReference>
<evidence type="ECO:0000256" key="5">
    <source>
        <dbReference type="ARBA" id="ARBA00023002"/>
    </source>
</evidence>
<evidence type="ECO:0000313" key="9">
    <source>
        <dbReference type="EMBL" id="KAK3369966.1"/>
    </source>
</evidence>
<dbReference type="PROSITE" id="PS51405">
    <property type="entry name" value="HEME_HALOPEROXIDASE"/>
    <property type="match status" value="1"/>
</dbReference>
<keyword evidence="2" id="KW-0575">Peroxidase</keyword>
<dbReference type="Gene3D" id="1.10.489.10">
    <property type="entry name" value="Chloroperoxidase-like"/>
    <property type="match status" value="1"/>
</dbReference>
<dbReference type="PANTHER" id="PTHR33577:SF19">
    <property type="entry name" value="HEME HALOPEROXIDASE FAMILY PROFILE DOMAIN-CONTAINING PROTEIN-RELATED"/>
    <property type="match status" value="1"/>
</dbReference>
<protein>
    <submittedName>
        <fullName evidence="9">Chloroperoxidase</fullName>
    </submittedName>
</protein>
<comment type="caution">
    <text evidence="9">The sequence shown here is derived from an EMBL/GenBank/DDBJ whole genome shotgun (WGS) entry which is preliminary data.</text>
</comment>
<organism evidence="9 10">
    <name type="scientific">Podospora didyma</name>
    <dbReference type="NCBI Taxonomy" id="330526"/>
    <lineage>
        <taxon>Eukaryota</taxon>
        <taxon>Fungi</taxon>
        <taxon>Dikarya</taxon>
        <taxon>Ascomycota</taxon>
        <taxon>Pezizomycotina</taxon>
        <taxon>Sordariomycetes</taxon>
        <taxon>Sordariomycetidae</taxon>
        <taxon>Sordariales</taxon>
        <taxon>Podosporaceae</taxon>
        <taxon>Podospora</taxon>
    </lineage>
</organism>
<dbReference type="GO" id="GO:0046872">
    <property type="term" value="F:metal ion binding"/>
    <property type="evidence" value="ECO:0007669"/>
    <property type="project" value="UniProtKB-KW"/>
</dbReference>
<dbReference type="SUPFAM" id="SSF47571">
    <property type="entry name" value="Cloroperoxidase"/>
    <property type="match status" value="1"/>
</dbReference>
<dbReference type="Proteomes" id="UP001285441">
    <property type="component" value="Unassembled WGS sequence"/>
</dbReference>
<keyword evidence="3" id="KW-0349">Heme</keyword>
<evidence type="ECO:0000256" key="2">
    <source>
        <dbReference type="ARBA" id="ARBA00022559"/>
    </source>
</evidence>
<evidence type="ECO:0000256" key="6">
    <source>
        <dbReference type="ARBA" id="ARBA00023004"/>
    </source>
</evidence>
<keyword evidence="5" id="KW-0560">Oxidoreductase</keyword>
<feature type="domain" description="Heme haloperoxidase family profile" evidence="8">
    <location>
        <begin position="35"/>
        <end position="243"/>
    </location>
</feature>
<evidence type="ECO:0000313" key="10">
    <source>
        <dbReference type="Proteomes" id="UP001285441"/>
    </source>
</evidence>
<comment type="cofactor">
    <cofactor evidence="1">
        <name>heme b</name>
        <dbReference type="ChEBI" id="CHEBI:60344"/>
    </cofactor>
</comment>
<keyword evidence="6" id="KW-0408">Iron</keyword>
<dbReference type="InterPro" id="IPR036851">
    <property type="entry name" value="Chloroperoxidase-like_sf"/>
</dbReference>
<evidence type="ECO:0000256" key="7">
    <source>
        <dbReference type="ARBA" id="ARBA00025795"/>
    </source>
</evidence>
<gene>
    <name evidence="9" type="ORF">B0H63DRAFT_551912</name>
</gene>
<keyword evidence="10" id="KW-1185">Reference proteome</keyword>
<dbReference type="GO" id="GO:0004601">
    <property type="term" value="F:peroxidase activity"/>
    <property type="evidence" value="ECO:0007669"/>
    <property type="project" value="UniProtKB-KW"/>
</dbReference>
<evidence type="ECO:0000256" key="4">
    <source>
        <dbReference type="ARBA" id="ARBA00022723"/>
    </source>
</evidence>
<comment type="similarity">
    <text evidence="7">Belongs to the chloroperoxidase family.</text>
</comment>
<dbReference type="AlphaFoldDB" id="A0AAE0K4M6"/>
<evidence type="ECO:0000259" key="8">
    <source>
        <dbReference type="PROSITE" id="PS51405"/>
    </source>
</evidence>
<keyword evidence="4" id="KW-0479">Metal-binding</keyword>
<dbReference type="Pfam" id="PF01328">
    <property type="entry name" value="Peroxidase_2"/>
    <property type="match status" value="1"/>
</dbReference>
<reference evidence="9" key="2">
    <citation type="submission" date="2023-06" db="EMBL/GenBank/DDBJ databases">
        <authorList>
            <consortium name="Lawrence Berkeley National Laboratory"/>
            <person name="Haridas S."/>
            <person name="Hensen N."/>
            <person name="Bonometti L."/>
            <person name="Westerberg I."/>
            <person name="Brannstrom I.O."/>
            <person name="Guillou S."/>
            <person name="Cros-Aarteil S."/>
            <person name="Calhoun S."/>
            <person name="Kuo A."/>
            <person name="Mondo S."/>
            <person name="Pangilinan J."/>
            <person name="Riley R."/>
            <person name="LaButti K."/>
            <person name="Andreopoulos B."/>
            <person name="Lipzen A."/>
            <person name="Chen C."/>
            <person name="Yanf M."/>
            <person name="Daum C."/>
            <person name="Ng V."/>
            <person name="Clum A."/>
            <person name="Steindorff A."/>
            <person name="Ohm R."/>
            <person name="Martin F."/>
            <person name="Silar P."/>
            <person name="Natvig D."/>
            <person name="Lalanne C."/>
            <person name="Gautier V."/>
            <person name="Ament-velasquez S.L."/>
            <person name="Kruys A."/>
            <person name="Hutchinson M.I."/>
            <person name="Powell A.J."/>
            <person name="Barry K."/>
            <person name="Miller A.N."/>
            <person name="Grigoriev I.V."/>
            <person name="Debuchy R."/>
            <person name="Gladieux P."/>
            <person name="Thoren M.H."/>
            <person name="Johannesson H."/>
        </authorList>
    </citation>
    <scope>NUCLEOTIDE SEQUENCE</scope>
    <source>
        <strain evidence="9">CBS 232.78</strain>
    </source>
</reference>
<evidence type="ECO:0000256" key="3">
    <source>
        <dbReference type="ARBA" id="ARBA00022617"/>
    </source>
</evidence>
<name>A0AAE0K4M6_9PEZI</name>